<organism evidence="4 5">
    <name type="scientific">Sediminicola luteus</name>
    <dbReference type="NCBI Taxonomy" id="319238"/>
    <lineage>
        <taxon>Bacteria</taxon>
        <taxon>Pseudomonadati</taxon>
        <taxon>Bacteroidota</taxon>
        <taxon>Flavobacteriia</taxon>
        <taxon>Flavobacteriales</taxon>
        <taxon>Flavobacteriaceae</taxon>
        <taxon>Sediminicola</taxon>
    </lineage>
</organism>
<keyword evidence="5" id="KW-1185">Reference proteome</keyword>
<accession>A0ABV2TWC1</accession>
<reference evidence="4 5" key="1">
    <citation type="submission" date="2024-07" db="EMBL/GenBank/DDBJ databases">
        <title>The genome sequence of type strain Sediminicola luteus GDMCC 1.2596T.</title>
        <authorList>
            <person name="Liu Y."/>
        </authorList>
    </citation>
    <scope>NUCLEOTIDE SEQUENCE [LARGE SCALE GENOMIC DNA]</scope>
    <source>
        <strain evidence="4 5">GDMCC 1.2596</strain>
    </source>
</reference>
<keyword evidence="4" id="KW-0540">Nuclease</keyword>
<dbReference type="SUPFAM" id="SSF56219">
    <property type="entry name" value="DNase I-like"/>
    <property type="match status" value="1"/>
</dbReference>
<keyword evidence="2" id="KW-0812">Transmembrane</keyword>
<proteinExistence type="predicted"/>
<keyword evidence="2" id="KW-0472">Membrane</keyword>
<dbReference type="EMBL" id="JBEWYP010000002">
    <property type="protein sequence ID" value="MET7028634.1"/>
    <property type="molecule type" value="Genomic_DNA"/>
</dbReference>
<feature type="transmembrane region" description="Helical" evidence="2">
    <location>
        <begin position="12"/>
        <end position="32"/>
    </location>
</feature>
<evidence type="ECO:0000313" key="5">
    <source>
        <dbReference type="Proteomes" id="UP001549773"/>
    </source>
</evidence>
<keyword evidence="2" id="KW-1133">Transmembrane helix</keyword>
<feature type="region of interest" description="Disordered" evidence="1">
    <location>
        <begin position="335"/>
        <end position="368"/>
    </location>
</feature>
<keyword evidence="4" id="KW-0255">Endonuclease</keyword>
<feature type="domain" description="Endonuclease/exonuclease/phosphatase" evidence="3">
    <location>
        <begin position="115"/>
        <end position="322"/>
    </location>
</feature>
<feature type="compositionally biased region" description="Acidic residues" evidence="1">
    <location>
        <begin position="359"/>
        <end position="368"/>
    </location>
</feature>
<evidence type="ECO:0000256" key="2">
    <source>
        <dbReference type="SAM" id="Phobius"/>
    </source>
</evidence>
<dbReference type="Pfam" id="PF03372">
    <property type="entry name" value="Exo_endo_phos"/>
    <property type="match status" value="1"/>
</dbReference>
<evidence type="ECO:0000313" key="4">
    <source>
        <dbReference type="EMBL" id="MET7028634.1"/>
    </source>
</evidence>
<name>A0ABV2TWC1_9FLAO</name>
<sequence>MKLSRLMSSFSLKLFLQIFGVVAIILTIFPFVAVDHWTVRVFDFPHLQLTLLTMLALLTYFYRFDIRDFKDYLFVIALSACFLFQGMKIFPYTAFANYEVNDASSEAEDFVSIYTANVLQDNDNVDLVVQDTERFDADVVLFTETNMKWVNSLNKGLGHKYPHKIEVPLENTYGMLLLSKYSFEEESIKYLIEDTIPSIHTKIKLPSGKKIQLYAIHPAPPTPQHNPSSVDRDAEMMKTAKLSLNSEYPVIVMGDFNDVAWSETTSLFSKFSGLLDLRKGRGFFSTYNAKSWLMRWPLDHVFSSADFRVVDVQRGEKTGSDHFPFYTKLSLEPELASEQQLPRPSKKEIEEAFEQINKEEEDDKSNGN</sequence>
<feature type="transmembrane region" description="Helical" evidence="2">
    <location>
        <begin position="44"/>
        <end position="62"/>
    </location>
</feature>
<comment type="caution">
    <text evidence="4">The sequence shown here is derived from an EMBL/GenBank/DDBJ whole genome shotgun (WGS) entry which is preliminary data.</text>
</comment>
<keyword evidence="4" id="KW-0378">Hydrolase</keyword>
<dbReference type="GO" id="GO:0004519">
    <property type="term" value="F:endonuclease activity"/>
    <property type="evidence" value="ECO:0007669"/>
    <property type="project" value="UniProtKB-KW"/>
</dbReference>
<feature type="transmembrane region" description="Helical" evidence="2">
    <location>
        <begin position="74"/>
        <end position="95"/>
    </location>
</feature>
<gene>
    <name evidence="4" type="ORF">ABXZ32_04465</name>
</gene>
<protein>
    <submittedName>
        <fullName evidence="4">Endonuclease/exonuclease/phosphatase family protein</fullName>
    </submittedName>
</protein>
<evidence type="ECO:0000256" key="1">
    <source>
        <dbReference type="SAM" id="MobiDB-lite"/>
    </source>
</evidence>
<dbReference type="Proteomes" id="UP001549773">
    <property type="component" value="Unassembled WGS sequence"/>
</dbReference>
<dbReference type="InterPro" id="IPR005135">
    <property type="entry name" value="Endo/exonuclease/phosphatase"/>
</dbReference>
<dbReference type="Gene3D" id="3.60.10.10">
    <property type="entry name" value="Endonuclease/exonuclease/phosphatase"/>
    <property type="match status" value="1"/>
</dbReference>
<evidence type="ECO:0000259" key="3">
    <source>
        <dbReference type="Pfam" id="PF03372"/>
    </source>
</evidence>
<dbReference type="InterPro" id="IPR036691">
    <property type="entry name" value="Endo/exonu/phosph_ase_sf"/>
</dbReference>
<dbReference type="RefSeq" id="WP_354617470.1">
    <property type="nucleotide sequence ID" value="NZ_JBEWYP010000002.1"/>
</dbReference>